<keyword evidence="2" id="KW-1185">Reference proteome</keyword>
<name>I3IJI0_9BACT</name>
<gene>
    <name evidence="1" type="ORF">KSU1_C0279</name>
</gene>
<evidence type="ECO:0000313" key="1">
    <source>
        <dbReference type="EMBL" id="GAB61875.1"/>
    </source>
</evidence>
<organism evidence="1 2">
    <name type="scientific">Candidatus Jettenia caeni</name>
    <dbReference type="NCBI Taxonomy" id="247490"/>
    <lineage>
        <taxon>Bacteria</taxon>
        <taxon>Pseudomonadati</taxon>
        <taxon>Planctomycetota</taxon>
        <taxon>Candidatus Brocadiia</taxon>
        <taxon>Candidatus Brocadiales</taxon>
        <taxon>Candidatus Brocadiaceae</taxon>
        <taxon>Candidatus Jettenia</taxon>
    </lineage>
</organism>
<reference evidence="1 2" key="1">
    <citation type="journal article" date="2012" name="FEBS Lett.">
        <title>Anammox organism KSU-1 expresses a NirK-type copper-containing nitrite reductase instead of a NirS-type with cytochrome cd1.</title>
        <authorList>
            <person name="Hira D."/>
            <person name="Toh H."/>
            <person name="Migita C.T."/>
            <person name="Okubo H."/>
            <person name="Nishiyama T."/>
            <person name="Hattori M."/>
            <person name="Furukawa K."/>
            <person name="Fujii T."/>
        </authorList>
    </citation>
    <scope>NUCLEOTIDE SEQUENCE [LARGE SCALE GENOMIC DNA]</scope>
</reference>
<dbReference type="EMBL" id="BAFH01000003">
    <property type="protein sequence ID" value="GAB61875.1"/>
    <property type="molecule type" value="Genomic_DNA"/>
</dbReference>
<protein>
    <recommendedName>
        <fullName evidence="3">Carboxypeptidase regulatory-like domain-containing protein</fullName>
    </recommendedName>
</protein>
<dbReference type="STRING" id="247490.KSU1_C0279"/>
<dbReference type="SUPFAM" id="SSF49464">
    <property type="entry name" value="Carboxypeptidase regulatory domain-like"/>
    <property type="match status" value="1"/>
</dbReference>
<dbReference type="AlphaFoldDB" id="I3IJI0"/>
<comment type="caution">
    <text evidence="1">The sequence shown here is derived from an EMBL/GenBank/DDBJ whole genome shotgun (WGS) entry which is preliminary data.</text>
</comment>
<dbReference type="OrthoDB" id="9768177at2"/>
<accession>I3IJI0</accession>
<dbReference type="InterPro" id="IPR008969">
    <property type="entry name" value="CarboxyPept-like_regulatory"/>
</dbReference>
<evidence type="ECO:0008006" key="3">
    <source>
        <dbReference type="Google" id="ProtNLM"/>
    </source>
</evidence>
<dbReference type="Proteomes" id="UP000002985">
    <property type="component" value="Unassembled WGS sequence"/>
</dbReference>
<proteinExistence type="predicted"/>
<dbReference type="Gene3D" id="2.60.40.1120">
    <property type="entry name" value="Carboxypeptidase-like, regulatory domain"/>
    <property type="match status" value="1"/>
</dbReference>
<sequence length="108" mass="12271">MDREMKALILGWIVVFLFCNVASAGALYGRIIQENGKPLAKTKVTIESKELITNEFGGYRVGLADGEYELNVEIHGTSFSSERIKIFSPETEQNWRIDHKGNRLIKIR</sequence>
<evidence type="ECO:0000313" key="2">
    <source>
        <dbReference type="Proteomes" id="UP000002985"/>
    </source>
</evidence>